<comment type="subcellular location">
    <subcellularLocation>
        <location evidence="1">Cell inner membrane</location>
        <topology evidence="1">Single-pass membrane protein</topology>
    </subcellularLocation>
</comment>
<dbReference type="GO" id="GO:0015628">
    <property type="term" value="P:protein secretion by the type II secretion system"/>
    <property type="evidence" value="ECO:0007669"/>
    <property type="project" value="InterPro"/>
</dbReference>
<keyword evidence="2" id="KW-1003">Cell membrane</keyword>
<keyword evidence="5 8" id="KW-0812">Transmembrane</keyword>
<evidence type="ECO:0000256" key="4">
    <source>
        <dbReference type="ARBA" id="ARBA00022519"/>
    </source>
</evidence>
<dbReference type="EMBL" id="SJPL01000001">
    <property type="protein sequence ID" value="TWT71969.1"/>
    <property type="molecule type" value="Genomic_DNA"/>
</dbReference>
<evidence type="ECO:0000313" key="11">
    <source>
        <dbReference type="Proteomes" id="UP000317238"/>
    </source>
</evidence>
<evidence type="ECO:0000313" key="10">
    <source>
        <dbReference type="EMBL" id="TWT71969.1"/>
    </source>
</evidence>
<keyword evidence="11" id="KW-1185">Reference proteome</keyword>
<evidence type="ECO:0000256" key="1">
    <source>
        <dbReference type="ARBA" id="ARBA00004377"/>
    </source>
</evidence>
<evidence type="ECO:0000256" key="3">
    <source>
        <dbReference type="ARBA" id="ARBA00022481"/>
    </source>
</evidence>
<dbReference type="AlphaFoldDB" id="A0A5C5YAI4"/>
<evidence type="ECO:0000259" key="9">
    <source>
        <dbReference type="Pfam" id="PF12019"/>
    </source>
</evidence>
<name>A0A5C5YAI4_9PLAN</name>
<dbReference type="Proteomes" id="UP000317238">
    <property type="component" value="Unassembled WGS sequence"/>
</dbReference>
<evidence type="ECO:0000256" key="7">
    <source>
        <dbReference type="ARBA" id="ARBA00023136"/>
    </source>
</evidence>
<keyword evidence="7 8" id="KW-0472">Membrane</keyword>
<evidence type="ECO:0000256" key="2">
    <source>
        <dbReference type="ARBA" id="ARBA00022475"/>
    </source>
</evidence>
<comment type="caution">
    <text evidence="10">The sequence shown here is derived from an EMBL/GenBank/DDBJ whole genome shotgun (WGS) entry which is preliminary data.</text>
</comment>
<dbReference type="OrthoDB" id="278593at2"/>
<reference evidence="10 11" key="1">
    <citation type="submission" date="2019-02" db="EMBL/GenBank/DDBJ databases">
        <title>Deep-cultivation of Planctomycetes and their phenomic and genomic characterization uncovers novel biology.</title>
        <authorList>
            <person name="Wiegand S."/>
            <person name="Jogler M."/>
            <person name="Boedeker C."/>
            <person name="Pinto D."/>
            <person name="Vollmers J."/>
            <person name="Rivas-Marin E."/>
            <person name="Kohn T."/>
            <person name="Peeters S.H."/>
            <person name="Heuer A."/>
            <person name="Rast P."/>
            <person name="Oberbeckmann S."/>
            <person name="Bunk B."/>
            <person name="Jeske O."/>
            <person name="Meyerdierks A."/>
            <person name="Storesund J.E."/>
            <person name="Kallscheuer N."/>
            <person name="Luecker S."/>
            <person name="Lage O.M."/>
            <person name="Pohl T."/>
            <person name="Merkel B.J."/>
            <person name="Hornburger P."/>
            <person name="Mueller R.-W."/>
            <person name="Bruemmer F."/>
            <person name="Labrenz M."/>
            <person name="Spormann A.M."/>
            <person name="Op Den Camp H."/>
            <person name="Overmann J."/>
            <person name="Amann R."/>
            <person name="Jetten M.S.M."/>
            <person name="Mascher T."/>
            <person name="Medema M.H."/>
            <person name="Devos D.P."/>
            <person name="Kaster A.-K."/>
            <person name="Ovreas L."/>
            <person name="Rohde M."/>
            <person name="Galperin M.Y."/>
            <person name="Jogler C."/>
        </authorList>
    </citation>
    <scope>NUCLEOTIDE SEQUENCE [LARGE SCALE GENOMIC DNA]</scope>
    <source>
        <strain evidence="10 11">Pan14r</strain>
    </source>
</reference>
<keyword evidence="6 8" id="KW-1133">Transmembrane helix</keyword>
<accession>A0A5C5YAI4</accession>
<protein>
    <recommendedName>
        <fullName evidence="9">General secretion pathway GspH domain-containing protein</fullName>
    </recommendedName>
</protein>
<organism evidence="10 11">
    <name type="scientific">Crateriforma conspicua</name>
    <dbReference type="NCBI Taxonomy" id="2527996"/>
    <lineage>
        <taxon>Bacteria</taxon>
        <taxon>Pseudomonadati</taxon>
        <taxon>Planctomycetota</taxon>
        <taxon>Planctomycetia</taxon>
        <taxon>Planctomycetales</taxon>
        <taxon>Planctomycetaceae</taxon>
        <taxon>Crateriforma</taxon>
    </lineage>
</organism>
<dbReference type="GO" id="GO:0015627">
    <property type="term" value="C:type II protein secretion system complex"/>
    <property type="evidence" value="ECO:0007669"/>
    <property type="project" value="InterPro"/>
</dbReference>
<evidence type="ECO:0000256" key="6">
    <source>
        <dbReference type="ARBA" id="ARBA00022989"/>
    </source>
</evidence>
<gene>
    <name evidence="10" type="ORF">Pan14r_42860</name>
</gene>
<dbReference type="Pfam" id="PF12019">
    <property type="entry name" value="GspH"/>
    <property type="match status" value="1"/>
</dbReference>
<feature type="transmembrane region" description="Helical" evidence="8">
    <location>
        <begin position="40"/>
        <end position="63"/>
    </location>
</feature>
<keyword evidence="3" id="KW-0488">Methylation</keyword>
<sequence>MVNPQALSRLPGMLFRTMNHTHRTTDPAPALRHPPKHRRVGMSLIEVTMILIVISGVALIGMTQLDGQWYARRNVRGDAEQLRQALRTIRNTAIEQQADVRVTIDTRNDQWQIDQVAGPLGPAKQWTIALQSTASLRPTRNNVTFYPTGSADRDVQLRLSDGTVTDEVRITAVSGTIQ</sequence>
<proteinExistence type="predicted"/>
<keyword evidence="4" id="KW-0997">Cell inner membrane</keyword>
<evidence type="ECO:0000256" key="5">
    <source>
        <dbReference type="ARBA" id="ARBA00022692"/>
    </source>
</evidence>
<dbReference type="InterPro" id="IPR022346">
    <property type="entry name" value="T2SS_GspH"/>
</dbReference>
<evidence type="ECO:0000256" key="8">
    <source>
        <dbReference type="SAM" id="Phobius"/>
    </source>
</evidence>
<dbReference type="GO" id="GO:0005886">
    <property type="term" value="C:plasma membrane"/>
    <property type="evidence" value="ECO:0007669"/>
    <property type="project" value="UniProtKB-SubCell"/>
</dbReference>
<feature type="domain" description="General secretion pathway GspH" evidence="9">
    <location>
        <begin position="79"/>
        <end position="170"/>
    </location>
</feature>